<geneLocation type="plasmid" evidence="1">
    <name>PP1</name>
</geneLocation>
<gene>
    <name evidence="1" type="ORF">CFBP3840_P100104</name>
</gene>
<name>A0A2K4X3C7_PSESX</name>
<protein>
    <submittedName>
        <fullName evidence="1">Uncharacterized protein</fullName>
    </submittedName>
</protein>
<evidence type="ECO:0000313" key="1">
    <source>
        <dbReference type="EMBL" id="SOS42771.1"/>
    </source>
</evidence>
<proteinExistence type="predicted"/>
<dbReference type="Proteomes" id="UP000238095">
    <property type="component" value="Plasmid PP1"/>
</dbReference>
<accession>A0A2K4X3C7</accession>
<keyword evidence="1" id="KW-0614">Plasmid</keyword>
<organism evidence="1 2">
    <name type="scientific">Pseudomonas syringae</name>
    <dbReference type="NCBI Taxonomy" id="317"/>
    <lineage>
        <taxon>Bacteria</taxon>
        <taxon>Pseudomonadati</taxon>
        <taxon>Pseudomonadota</taxon>
        <taxon>Gammaproteobacteria</taxon>
        <taxon>Pseudomonadales</taxon>
        <taxon>Pseudomonadaceae</taxon>
        <taxon>Pseudomonas</taxon>
    </lineage>
</organism>
<sequence>MTATMVLWNSGFGSNETECALSPAPEDHCLMDAKSSVFQSYLMLVGCARLQVGLQVEVAGCSFVCSQCWFAVPDRRNQSRSKNSMIAGRGHFDCRSLHLGRRCKNSQLSPPLAH</sequence>
<dbReference type="EMBL" id="LT963410">
    <property type="protein sequence ID" value="SOS42771.1"/>
    <property type="molecule type" value="Genomic_DNA"/>
</dbReference>
<dbReference type="AlphaFoldDB" id="A0A2K4X3C7"/>
<evidence type="ECO:0000313" key="2">
    <source>
        <dbReference type="Proteomes" id="UP000238095"/>
    </source>
</evidence>
<reference evidence="1 2" key="1">
    <citation type="submission" date="2017-11" db="EMBL/GenBank/DDBJ databases">
        <authorList>
            <person name="Han C.G."/>
        </authorList>
    </citation>
    <scope>NUCLEOTIDE SEQUENCE [LARGE SCALE GENOMIC DNA]</scope>
    <source>
        <strain evidence="1">CFBP3840</strain>
        <plasmid evidence="2">Plasmid pp1</plasmid>
    </source>
</reference>